<proteinExistence type="predicted"/>
<sequence length="729" mass="83731">MNISSVHIRNFRKLKDCRIDIATNQTLFVGANNSGKTSAMDALILFLKLRKGFSTRDFTLSNWHDIDKIGESWIRQTEKEIDLSFSPWKDSVPSLDIWLNIKSYELHYIHHLIPTLDWKTGLLGIRIRFEPDNIEKLCRDFTEGFNAARRLENPPIQDDKFKIWPKSLWAFLDEKGNLNSYFKLKTYLLDPDQYASFQELPSSIEELKGDPLAGLIKVDIINAQRGFSDINTEGESISGFKNLSNQLRSYYDRHLNPTISPTENDVKALNAINETKRIFDENVNTNFQAPLSELAMLNYPGFGNPKITLSTKFSSLDGLNHESAVLYSLGDNLSLPERYNGLGYQNLISIIFKLIRFRDEWMQVGKIAKIGLSDSDTYYFEPLHLVLIEEPEAHLHAQVQQVFIRKAYEVLRTHINLGKDSKFETQLIISTHSNHIAHETDFSSLRYFKRQRSSAIEMTTSTVINLSETFGTDDETTRFTIRYLKTTHCDLFFADAVILVEGPAERMLIPYFIKNHTLLYNCYLSILEIGGSHAHRLRPLIEKLGLITLIITDLDTVNGTTKCQPEKGKGYKSGNDTIKNWIPGIEDFDELITLSFDQKQFEDLPIRVAYQTTISTKRENSTEEVYPYTFEDSLVMTNRNLFKELHKSSGLLNKMVEAAQQEDTKTSAKLLYEAITQKNAKKAEFALELFFFEHPKTLKTPTYIEEGLSWLEKLLLPAETPKNISTKSK</sequence>
<keyword evidence="4" id="KW-1185">Reference proteome</keyword>
<evidence type="ECO:0000313" key="4">
    <source>
        <dbReference type="Proteomes" id="UP000812961"/>
    </source>
</evidence>
<dbReference type="SUPFAM" id="SSF52540">
    <property type="entry name" value="P-loop containing nucleoside triphosphate hydrolases"/>
    <property type="match status" value="1"/>
</dbReference>
<dbReference type="PANTHER" id="PTHR43581">
    <property type="entry name" value="ATP/GTP PHOSPHATASE"/>
    <property type="match status" value="1"/>
</dbReference>
<dbReference type="CDD" id="cd01026">
    <property type="entry name" value="TOPRIM_OLD"/>
    <property type="match status" value="1"/>
</dbReference>
<feature type="domain" description="OLD protein-like TOPRIM" evidence="2">
    <location>
        <begin position="492"/>
        <end position="555"/>
    </location>
</feature>
<dbReference type="PANTHER" id="PTHR43581:SF2">
    <property type="entry name" value="EXCINUCLEASE ATPASE SUBUNIT"/>
    <property type="match status" value="1"/>
</dbReference>
<evidence type="ECO:0000259" key="1">
    <source>
        <dbReference type="Pfam" id="PF13175"/>
    </source>
</evidence>
<comment type="caution">
    <text evidence="3">The sequence shown here is derived from an EMBL/GenBank/DDBJ whole genome shotgun (WGS) entry which is preliminary data.</text>
</comment>
<dbReference type="EMBL" id="JAICCF010000002">
    <property type="protein sequence ID" value="MBW8685207.1"/>
    <property type="molecule type" value="Genomic_DNA"/>
</dbReference>
<dbReference type="Proteomes" id="UP000812961">
    <property type="component" value="Unassembled WGS sequence"/>
</dbReference>
<dbReference type="Gene3D" id="3.40.50.300">
    <property type="entry name" value="P-loop containing nucleotide triphosphate hydrolases"/>
    <property type="match status" value="1"/>
</dbReference>
<evidence type="ECO:0000313" key="3">
    <source>
        <dbReference type="EMBL" id="MBW8685207.1"/>
    </source>
</evidence>
<feature type="domain" description="Endonuclease GajA/Old nuclease/RecF-like AAA" evidence="1">
    <location>
        <begin position="1"/>
        <end position="437"/>
    </location>
</feature>
<name>A0ABS7GBZ7_9BACT</name>
<dbReference type="InterPro" id="IPR051396">
    <property type="entry name" value="Bact_Antivir_Def_Nuclease"/>
</dbReference>
<accession>A0ABS7GBZ7</accession>
<dbReference type="InterPro" id="IPR034139">
    <property type="entry name" value="TOPRIM_OLD"/>
</dbReference>
<dbReference type="Pfam" id="PF13175">
    <property type="entry name" value="AAA_15"/>
    <property type="match status" value="1"/>
</dbReference>
<dbReference type="Pfam" id="PF20469">
    <property type="entry name" value="OLD-like_TOPRIM"/>
    <property type="match status" value="1"/>
</dbReference>
<protein>
    <submittedName>
        <fullName evidence="3">AAA family ATPase</fullName>
    </submittedName>
</protein>
<reference evidence="3 4" key="1">
    <citation type="submission" date="2021-08" db="EMBL/GenBank/DDBJ databases">
        <title>The genome sequence of Chitinophaga sp. B61.</title>
        <authorList>
            <person name="Zhang X."/>
        </authorList>
    </citation>
    <scope>NUCLEOTIDE SEQUENCE [LARGE SCALE GENOMIC DNA]</scope>
    <source>
        <strain evidence="3 4">B61</strain>
    </source>
</reference>
<organism evidence="3 4">
    <name type="scientific">Chitinophaga rhizophila</name>
    <dbReference type="NCBI Taxonomy" id="2866212"/>
    <lineage>
        <taxon>Bacteria</taxon>
        <taxon>Pseudomonadati</taxon>
        <taxon>Bacteroidota</taxon>
        <taxon>Chitinophagia</taxon>
        <taxon>Chitinophagales</taxon>
        <taxon>Chitinophagaceae</taxon>
        <taxon>Chitinophaga</taxon>
    </lineage>
</organism>
<dbReference type="InterPro" id="IPR027417">
    <property type="entry name" value="P-loop_NTPase"/>
</dbReference>
<dbReference type="RefSeq" id="WP_220250425.1">
    <property type="nucleotide sequence ID" value="NZ_JAICCF010000002.1"/>
</dbReference>
<evidence type="ECO:0000259" key="2">
    <source>
        <dbReference type="Pfam" id="PF20469"/>
    </source>
</evidence>
<dbReference type="InterPro" id="IPR041685">
    <property type="entry name" value="AAA_GajA/Old/RecF-like"/>
</dbReference>
<gene>
    <name evidence="3" type="ORF">K1Y79_12795</name>
</gene>